<gene>
    <name evidence="1" type="ORF">ElyMa_002051600</name>
</gene>
<dbReference type="Proteomes" id="UP000762676">
    <property type="component" value="Unassembled WGS sequence"/>
</dbReference>
<comment type="caution">
    <text evidence="1">The sequence shown here is derived from an EMBL/GenBank/DDBJ whole genome shotgun (WGS) entry which is preliminary data.</text>
</comment>
<evidence type="ECO:0000313" key="1">
    <source>
        <dbReference type="EMBL" id="GFR69489.1"/>
    </source>
</evidence>
<name>A0AAV4F939_9GAST</name>
<sequence length="124" mass="13905">MASPLTSWQINLRNEGIGALLTRSSAEMLGPSTHSGVRRGNKAAHKPGPADSAVYCYLPNVHVACMNHGLRNKTRKVYADTEPSKQQDTVVQQIKYPSLNKAPLKILYKLLFHTVFVNYVERWL</sequence>
<dbReference type="EMBL" id="BMAT01004157">
    <property type="protein sequence ID" value="GFR69489.1"/>
    <property type="molecule type" value="Genomic_DNA"/>
</dbReference>
<accession>A0AAV4F939</accession>
<protein>
    <submittedName>
        <fullName evidence="1">Uncharacterized protein</fullName>
    </submittedName>
</protein>
<keyword evidence="2" id="KW-1185">Reference proteome</keyword>
<proteinExistence type="predicted"/>
<evidence type="ECO:0000313" key="2">
    <source>
        <dbReference type="Proteomes" id="UP000762676"/>
    </source>
</evidence>
<dbReference type="AlphaFoldDB" id="A0AAV4F939"/>
<reference evidence="1 2" key="1">
    <citation type="journal article" date="2021" name="Elife">
        <title>Chloroplast acquisition without the gene transfer in kleptoplastic sea slugs, Plakobranchus ocellatus.</title>
        <authorList>
            <person name="Maeda T."/>
            <person name="Takahashi S."/>
            <person name="Yoshida T."/>
            <person name="Shimamura S."/>
            <person name="Takaki Y."/>
            <person name="Nagai Y."/>
            <person name="Toyoda A."/>
            <person name="Suzuki Y."/>
            <person name="Arimoto A."/>
            <person name="Ishii H."/>
            <person name="Satoh N."/>
            <person name="Nishiyama T."/>
            <person name="Hasebe M."/>
            <person name="Maruyama T."/>
            <person name="Minagawa J."/>
            <person name="Obokata J."/>
            <person name="Shigenobu S."/>
        </authorList>
    </citation>
    <scope>NUCLEOTIDE SEQUENCE [LARGE SCALE GENOMIC DNA]</scope>
</reference>
<organism evidence="1 2">
    <name type="scientific">Elysia marginata</name>
    <dbReference type="NCBI Taxonomy" id="1093978"/>
    <lineage>
        <taxon>Eukaryota</taxon>
        <taxon>Metazoa</taxon>
        <taxon>Spiralia</taxon>
        <taxon>Lophotrochozoa</taxon>
        <taxon>Mollusca</taxon>
        <taxon>Gastropoda</taxon>
        <taxon>Heterobranchia</taxon>
        <taxon>Euthyneura</taxon>
        <taxon>Panpulmonata</taxon>
        <taxon>Sacoglossa</taxon>
        <taxon>Placobranchoidea</taxon>
        <taxon>Plakobranchidae</taxon>
        <taxon>Elysia</taxon>
    </lineage>
</organism>